<keyword evidence="2" id="KW-0560">Oxidoreductase</keyword>
<dbReference type="InterPro" id="IPR057326">
    <property type="entry name" value="KR_dom"/>
</dbReference>
<evidence type="ECO:0000259" key="4">
    <source>
        <dbReference type="SMART" id="SM00822"/>
    </source>
</evidence>
<dbReference type="PANTHER" id="PTHR43976">
    <property type="entry name" value="SHORT CHAIN DEHYDROGENASE"/>
    <property type="match status" value="1"/>
</dbReference>
<dbReference type="RefSeq" id="WP_089212248.1">
    <property type="nucleotide sequence ID" value="NZ_FZOD01000062.1"/>
</dbReference>
<evidence type="ECO:0000256" key="3">
    <source>
        <dbReference type="RuleBase" id="RU000363"/>
    </source>
</evidence>
<dbReference type="GO" id="GO:0016491">
    <property type="term" value="F:oxidoreductase activity"/>
    <property type="evidence" value="ECO:0007669"/>
    <property type="project" value="UniProtKB-KW"/>
</dbReference>
<feature type="domain" description="Ketoreductase" evidence="4">
    <location>
        <begin position="2"/>
        <end position="183"/>
    </location>
</feature>
<accession>A0A239NLE6</accession>
<evidence type="ECO:0000256" key="1">
    <source>
        <dbReference type="ARBA" id="ARBA00006484"/>
    </source>
</evidence>
<keyword evidence="6" id="KW-1185">Reference proteome</keyword>
<dbReference type="InterPro" id="IPR051911">
    <property type="entry name" value="SDR_oxidoreductase"/>
</dbReference>
<evidence type="ECO:0000256" key="2">
    <source>
        <dbReference type="ARBA" id="ARBA00023002"/>
    </source>
</evidence>
<organism evidence="5 6">
    <name type="scientific">Streptosporangium subroseum</name>
    <dbReference type="NCBI Taxonomy" id="106412"/>
    <lineage>
        <taxon>Bacteria</taxon>
        <taxon>Bacillati</taxon>
        <taxon>Actinomycetota</taxon>
        <taxon>Actinomycetes</taxon>
        <taxon>Streptosporangiales</taxon>
        <taxon>Streptosporangiaceae</taxon>
        <taxon>Streptosporangium</taxon>
    </lineage>
</organism>
<proteinExistence type="inferred from homology"/>
<dbReference type="PRINTS" id="PR00080">
    <property type="entry name" value="SDRFAMILY"/>
</dbReference>
<sequence>MAVWFVTGAARGIGHRVAREALRRGHRVVATGRDLAAITEAFAGAGGEVLPLELDLLRPEAPAAAVEQAMRRFGRIDVLVHDAARTVREPLRETTDAQARALFDVNVVGMLAVTRAVLPVLSAQQTGRIIAVGSAAGFSAPAGSGLYSASMAAVEALCETLRAELDEVGVRVTVVELGRFATLPAALDRGPLLPGDPRKAAAAILDLLTVDDPPLRLQLGADAVAHVEAKLEHVAQELDLWRPVSLSTASDHDLPGQNGQWPRGST</sequence>
<name>A0A239NLE6_9ACTN</name>
<dbReference type="PRINTS" id="PR00081">
    <property type="entry name" value="GDHRDH"/>
</dbReference>
<dbReference type="PANTHER" id="PTHR43976:SF16">
    <property type="entry name" value="SHORT-CHAIN DEHYDROGENASE_REDUCTASE FAMILY PROTEIN"/>
    <property type="match status" value="1"/>
</dbReference>
<gene>
    <name evidence="5" type="ORF">SAMN05216276_106228</name>
</gene>
<dbReference type="Proteomes" id="UP000198282">
    <property type="component" value="Unassembled WGS sequence"/>
</dbReference>
<dbReference type="AlphaFoldDB" id="A0A239NLE6"/>
<dbReference type="InterPro" id="IPR036291">
    <property type="entry name" value="NAD(P)-bd_dom_sf"/>
</dbReference>
<dbReference type="Pfam" id="PF00106">
    <property type="entry name" value="adh_short"/>
    <property type="match status" value="1"/>
</dbReference>
<protein>
    <submittedName>
        <fullName evidence="5">NADP-dependent 3-hydroxy acid dehydrogenase YdfG</fullName>
    </submittedName>
</protein>
<dbReference type="SMART" id="SM00822">
    <property type="entry name" value="PKS_KR"/>
    <property type="match status" value="1"/>
</dbReference>
<reference evidence="5 6" key="1">
    <citation type="submission" date="2017-06" db="EMBL/GenBank/DDBJ databases">
        <authorList>
            <person name="Kim H.J."/>
            <person name="Triplett B.A."/>
        </authorList>
    </citation>
    <scope>NUCLEOTIDE SEQUENCE [LARGE SCALE GENOMIC DNA]</scope>
    <source>
        <strain evidence="5 6">CGMCC 4.2132</strain>
    </source>
</reference>
<dbReference type="Gene3D" id="3.40.50.720">
    <property type="entry name" value="NAD(P)-binding Rossmann-like Domain"/>
    <property type="match status" value="1"/>
</dbReference>
<dbReference type="SUPFAM" id="SSF51735">
    <property type="entry name" value="NAD(P)-binding Rossmann-fold domains"/>
    <property type="match status" value="1"/>
</dbReference>
<dbReference type="OrthoDB" id="9810734at2"/>
<comment type="similarity">
    <text evidence="1 3">Belongs to the short-chain dehydrogenases/reductases (SDR) family.</text>
</comment>
<evidence type="ECO:0000313" key="5">
    <source>
        <dbReference type="EMBL" id="SNT55737.1"/>
    </source>
</evidence>
<dbReference type="InterPro" id="IPR002347">
    <property type="entry name" value="SDR_fam"/>
</dbReference>
<evidence type="ECO:0000313" key="6">
    <source>
        <dbReference type="Proteomes" id="UP000198282"/>
    </source>
</evidence>
<dbReference type="EMBL" id="FZOD01000062">
    <property type="protein sequence ID" value="SNT55737.1"/>
    <property type="molecule type" value="Genomic_DNA"/>
</dbReference>